<gene>
    <name evidence="2" type="ORF">QO012_004395</name>
</gene>
<evidence type="ECO:0000313" key="2">
    <source>
        <dbReference type="EMBL" id="MDQ0449872.1"/>
    </source>
</evidence>
<accession>A0ABU0I5H5</accession>
<dbReference type="SUPFAM" id="SSF141371">
    <property type="entry name" value="PilZ domain-like"/>
    <property type="match status" value="1"/>
</dbReference>
<dbReference type="EMBL" id="JAUSVP010000018">
    <property type="protein sequence ID" value="MDQ0449872.1"/>
    <property type="molecule type" value="Genomic_DNA"/>
</dbReference>
<feature type="domain" description="PilZ" evidence="1">
    <location>
        <begin position="31"/>
        <end position="107"/>
    </location>
</feature>
<sequence>MQLYRDNAKPAVDREFCAMPSSIRPQISLVERRKSERRATSLLAFAEQNNGTRFPCRIGNISDDGAMLEFLGSHVVLLSPTFDLALEEGGLRFSVKLIWRKGRTAGVLFCS</sequence>
<reference evidence="2 3" key="1">
    <citation type="submission" date="2023-07" db="EMBL/GenBank/DDBJ databases">
        <title>Genomic Encyclopedia of Type Strains, Phase IV (KMG-IV): sequencing the most valuable type-strain genomes for metagenomic binning, comparative biology and taxonomic classification.</title>
        <authorList>
            <person name="Goeker M."/>
        </authorList>
    </citation>
    <scope>NUCLEOTIDE SEQUENCE [LARGE SCALE GENOMIC DNA]</scope>
    <source>
        <strain evidence="2 3">DSM 19013</strain>
    </source>
</reference>
<organism evidence="2 3">
    <name type="scientific">Methylobacterium aerolatum</name>
    <dbReference type="NCBI Taxonomy" id="418708"/>
    <lineage>
        <taxon>Bacteria</taxon>
        <taxon>Pseudomonadati</taxon>
        <taxon>Pseudomonadota</taxon>
        <taxon>Alphaproteobacteria</taxon>
        <taxon>Hyphomicrobiales</taxon>
        <taxon>Methylobacteriaceae</taxon>
        <taxon>Methylobacterium</taxon>
    </lineage>
</organism>
<protein>
    <recommendedName>
        <fullName evidence="1">PilZ domain-containing protein</fullName>
    </recommendedName>
</protein>
<dbReference type="InterPro" id="IPR009875">
    <property type="entry name" value="PilZ_domain"/>
</dbReference>
<dbReference type="Proteomes" id="UP001231124">
    <property type="component" value="Unassembled WGS sequence"/>
</dbReference>
<dbReference type="RefSeq" id="WP_238206413.1">
    <property type="nucleotide sequence ID" value="NZ_BPQE01000026.1"/>
</dbReference>
<comment type="caution">
    <text evidence="2">The sequence shown here is derived from an EMBL/GenBank/DDBJ whole genome shotgun (WGS) entry which is preliminary data.</text>
</comment>
<name>A0ABU0I5H5_9HYPH</name>
<proteinExistence type="predicted"/>
<evidence type="ECO:0000259" key="1">
    <source>
        <dbReference type="Pfam" id="PF07238"/>
    </source>
</evidence>
<evidence type="ECO:0000313" key="3">
    <source>
        <dbReference type="Proteomes" id="UP001231124"/>
    </source>
</evidence>
<dbReference type="Pfam" id="PF07238">
    <property type="entry name" value="PilZ"/>
    <property type="match status" value="1"/>
</dbReference>
<keyword evidence="3" id="KW-1185">Reference proteome</keyword>